<protein>
    <submittedName>
        <fullName evidence="3">EF-hand domain-containing protein</fullName>
    </submittedName>
</protein>
<feature type="compositionally biased region" description="Basic and acidic residues" evidence="1">
    <location>
        <begin position="125"/>
        <end position="137"/>
    </location>
</feature>
<organism evidence="2 3">
    <name type="scientific">Macrostomum lignano</name>
    <dbReference type="NCBI Taxonomy" id="282301"/>
    <lineage>
        <taxon>Eukaryota</taxon>
        <taxon>Metazoa</taxon>
        <taxon>Spiralia</taxon>
        <taxon>Lophotrochozoa</taxon>
        <taxon>Platyhelminthes</taxon>
        <taxon>Rhabditophora</taxon>
        <taxon>Macrostomorpha</taxon>
        <taxon>Macrostomida</taxon>
        <taxon>Macrostomidae</taxon>
        <taxon>Macrostomum</taxon>
    </lineage>
</organism>
<dbReference type="Proteomes" id="UP000095280">
    <property type="component" value="Unplaced"/>
</dbReference>
<feature type="region of interest" description="Disordered" evidence="1">
    <location>
        <begin position="114"/>
        <end position="147"/>
    </location>
</feature>
<evidence type="ECO:0000313" key="3">
    <source>
        <dbReference type="WBParaSite" id="maker-unitig_35725-snap-gene-0.1-mRNA-1"/>
    </source>
</evidence>
<dbReference type="AlphaFoldDB" id="A0A1I8FI39"/>
<sequence length="147" mass="16649">RDRTAGEGRGGGQQQQQQGGTSQAVSPQAIPDAVHRSERAIQTSQQRPGYISIKEFIRLMFFLSYASKEQLEETVFRIVSDGEDRQMEQLECTQAQPPDGEREREKMDEALLEANDLQSWSWTSHSDDDRDDMHDAGEGPLDGENFF</sequence>
<feature type="region of interest" description="Disordered" evidence="1">
    <location>
        <begin position="1"/>
        <end position="30"/>
    </location>
</feature>
<reference evidence="3" key="1">
    <citation type="submission" date="2016-11" db="UniProtKB">
        <authorList>
            <consortium name="WormBaseParasite"/>
        </authorList>
    </citation>
    <scope>IDENTIFICATION</scope>
</reference>
<proteinExistence type="predicted"/>
<name>A0A1I8FI39_9PLAT</name>
<dbReference type="WBParaSite" id="maker-unitig_35725-snap-gene-0.1-mRNA-1">
    <property type="protein sequence ID" value="maker-unitig_35725-snap-gene-0.1-mRNA-1"/>
    <property type="gene ID" value="maker-unitig_35725-snap-gene-0.1"/>
</dbReference>
<accession>A0A1I8FI39</accession>
<evidence type="ECO:0000256" key="1">
    <source>
        <dbReference type="SAM" id="MobiDB-lite"/>
    </source>
</evidence>
<keyword evidence="2" id="KW-1185">Reference proteome</keyword>
<evidence type="ECO:0000313" key="2">
    <source>
        <dbReference type="Proteomes" id="UP000095280"/>
    </source>
</evidence>